<comment type="caution">
    <text evidence="2">The sequence shown here is derived from an EMBL/GenBank/DDBJ whole genome shotgun (WGS) entry which is preliminary data.</text>
</comment>
<sequence>MNTIEETNIKRLQDAIASLEIARQLLYHQLSAMYPYEFGVSYQEALPVCQIKAYNLVEPVIEITFEGMLPLYFEHGDRKDHQREKYRLLTKEYYISAVSQAVKRQNVQTRFKEKVIIIIAHVFADITLRDLDNRNRKYLIDAVKLSQLIKDDEWKNVSLMDCGYASKDAKNYVQIYITAEKAKLDLIKKVDENNT</sequence>
<keyword evidence="3" id="KW-1185">Reference proteome</keyword>
<evidence type="ECO:0000313" key="3">
    <source>
        <dbReference type="Proteomes" id="UP001165962"/>
    </source>
</evidence>
<dbReference type="Gene3D" id="3.30.1330.70">
    <property type="entry name" value="Holliday junction resolvase RusA"/>
    <property type="match status" value="1"/>
</dbReference>
<organism evidence="2 3">
    <name type="scientific">Paenibacillus agricola</name>
    <dbReference type="NCBI Taxonomy" id="2716264"/>
    <lineage>
        <taxon>Bacteria</taxon>
        <taxon>Bacillati</taxon>
        <taxon>Bacillota</taxon>
        <taxon>Bacilli</taxon>
        <taxon>Bacillales</taxon>
        <taxon>Paenibacillaceae</taxon>
        <taxon>Paenibacillus</taxon>
    </lineage>
</organism>
<feature type="coiled-coil region" evidence="1">
    <location>
        <begin position="2"/>
        <end position="29"/>
    </location>
</feature>
<evidence type="ECO:0000256" key="1">
    <source>
        <dbReference type="SAM" id="Coils"/>
    </source>
</evidence>
<dbReference type="Proteomes" id="UP001165962">
    <property type="component" value="Unassembled WGS sequence"/>
</dbReference>
<keyword evidence="1" id="KW-0175">Coiled coil</keyword>
<dbReference type="EMBL" id="JAAOIW010000023">
    <property type="protein sequence ID" value="NHN34873.1"/>
    <property type="molecule type" value="Genomic_DNA"/>
</dbReference>
<protein>
    <submittedName>
        <fullName evidence="2">Uncharacterized protein</fullName>
    </submittedName>
</protein>
<dbReference type="InterPro" id="IPR036614">
    <property type="entry name" value="RusA-like_sf"/>
</dbReference>
<accession>A0ABX0JJC2</accession>
<name>A0ABX0JJC2_9BACL</name>
<dbReference type="RefSeq" id="WP_166156653.1">
    <property type="nucleotide sequence ID" value="NZ_JAAOIW010000023.1"/>
</dbReference>
<proteinExistence type="predicted"/>
<evidence type="ECO:0000313" key="2">
    <source>
        <dbReference type="EMBL" id="NHN34873.1"/>
    </source>
</evidence>
<reference evidence="2" key="1">
    <citation type="submission" date="2020-03" db="EMBL/GenBank/DDBJ databases">
        <title>Draft sequencing of Paenibacilllus sp. S3N08.</title>
        <authorList>
            <person name="Kim D.-U."/>
        </authorList>
    </citation>
    <scope>NUCLEOTIDE SEQUENCE</scope>
    <source>
        <strain evidence="2">S3N08</strain>
    </source>
</reference>
<dbReference type="SUPFAM" id="SSF103084">
    <property type="entry name" value="Holliday junction resolvase RusA"/>
    <property type="match status" value="1"/>
</dbReference>
<gene>
    <name evidence="2" type="ORF">G9U52_34585</name>
</gene>